<dbReference type="AlphaFoldDB" id="A0A445MZQ5"/>
<dbReference type="InterPro" id="IPR020546">
    <property type="entry name" value="ATP_synth_F1_dsu/esu_N"/>
</dbReference>
<reference evidence="9" key="1">
    <citation type="submission" date="2018-01" db="EMBL/GenBank/DDBJ databases">
        <authorList>
            <person name="Regsiter A."/>
            <person name="William W."/>
        </authorList>
    </citation>
    <scope>NUCLEOTIDE SEQUENCE</scope>
    <source>
        <strain evidence="9">TRIP AH-1</strain>
    </source>
</reference>
<evidence type="ECO:0000256" key="4">
    <source>
        <dbReference type="ARBA" id="ARBA00022448"/>
    </source>
</evidence>
<dbReference type="NCBIfam" id="TIGR03166">
    <property type="entry name" value="alt_F1F0_F1_eps"/>
    <property type="match status" value="1"/>
</dbReference>
<evidence type="ECO:0000259" key="8">
    <source>
        <dbReference type="Pfam" id="PF02823"/>
    </source>
</evidence>
<feature type="domain" description="ATP synthase F1 complex delta/epsilon subunit N-terminal" evidence="8">
    <location>
        <begin position="1"/>
        <end position="80"/>
    </location>
</feature>
<dbReference type="InterPro" id="IPR036771">
    <property type="entry name" value="ATPsynth_dsu/esu_N"/>
</dbReference>
<protein>
    <submittedName>
        <fullName evidence="9">ATP synthase epsilon chain</fullName>
    </submittedName>
</protein>
<keyword evidence="4" id="KW-0813">Transport</keyword>
<keyword evidence="5" id="KW-0406">Ion transport</keyword>
<dbReference type="InterPro" id="IPR024037">
    <property type="entry name" value="Alt_ATP_synth_F1_esu"/>
</dbReference>
<evidence type="ECO:0000256" key="6">
    <source>
        <dbReference type="ARBA" id="ARBA00023136"/>
    </source>
</evidence>
<comment type="subcellular location">
    <subcellularLocation>
        <location evidence="2">Endomembrane system</location>
        <topology evidence="2">Peripheral membrane protein</topology>
    </subcellularLocation>
</comment>
<dbReference type="GO" id="GO:0046933">
    <property type="term" value="F:proton-transporting ATP synthase activity, rotational mechanism"/>
    <property type="evidence" value="ECO:0007669"/>
    <property type="project" value="InterPro"/>
</dbReference>
<dbReference type="Gene3D" id="2.60.15.10">
    <property type="entry name" value="F0F1 ATP synthase delta/epsilon subunit, N-terminal"/>
    <property type="match status" value="1"/>
</dbReference>
<dbReference type="Pfam" id="PF02823">
    <property type="entry name" value="ATP-synt_DE_N"/>
    <property type="match status" value="1"/>
</dbReference>
<dbReference type="GO" id="GO:0012505">
    <property type="term" value="C:endomembrane system"/>
    <property type="evidence" value="ECO:0007669"/>
    <property type="project" value="UniProtKB-SubCell"/>
</dbReference>
<keyword evidence="6" id="KW-0472">Membrane</keyword>
<evidence type="ECO:0000313" key="9">
    <source>
        <dbReference type="EMBL" id="SPD74913.1"/>
    </source>
</evidence>
<dbReference type="NCBIfam" id="NF004871">
    <property type="entry name" value="PRK06228.1"/>
    <property type="match status" value="1"/>
</dbReference>
<evidence type="ECO:0000256" key="3">
    <source>
        <dbReference type="ARBA" id="ARBA00005712"/>
    </source>
</evidence>
<evidence type="ECO:0000256" key="1">
    <source>
        <dbReference type="ARBA" id="ARBA00003543"/>
    </source>
</evidence>
<dbReference type="InterPro" id="IPR001469">
    <property type="entry name" value="ATP_synth_F1_dsu/esu"/>
</dbReference>
<comment type="similarity">
    <text evidence="3">Belongs to the ATPase epsilon chain family.</text>
</comment>
<keyword evidence="7" id="KW-0139">CF(1)</keyword>
<dbReference type="EMBL" id="OJIN01000180">
    <property type="protein sequence ID" value="SPD74913.1"/>
    <property type="molecule type" value="Genomic_DNA"/>
</dbReference>
<dbReference type="SUPFAM" id="SSF51344">
    <property type="entry name" value="Epsilon subunit of F1F0-ATP synthase N-terminal domain"/>
    <property type="match status" value="1"/>
</dbReference>
<accession>A0A445MZQ5</accession>
<name>A0A445MZQ5_9BACT</name>
<dbReference type="GO" id="GO:0045259">
    <property type="term" value="C:proton-transporting ATP synthase complex"/>
    <property type="evidence" value="ECO:0007669"/>
    <property type="project" value="UniProtKB-KW"/>
</dbReference>
<gene>
    <name evidence="9" type="primary">atpC</name>
    <name evidence="9" type="ORF">PITCH_A390010</name>
</gene>
<organism evidence="9">
    <name type="scientific">uncultured Desulfobacterium sp</name>
    <dbReference type="NCBI Taxonomy" id="201089"/>
    <lineage>
        <taxon>Bacteria</taxon>
        <taxon>Pseudomonadati</taxon>
        <taxon>Thermodesulfobacteriota</taxon>
        <taxon>Desulfobacteria</taxon>
        <taxon>Desulfobacterales</taxon>
        <taxon>Desulfobacteriaceae</taxon>
        <taxon>Desulfobacterium</taxon>
        <taxon>environmental samples</taxon>
    </lineage>
</organism>
<keyword evidence="7" id="KW-0066">ATP synthesis</keyword>
<dbReference type="CDD" id="cd12152">
    <property type="entry name" value="F1-ATPase_delta"/>
    <property type="match status" value="1"/>
</dbReference>
<evidence type="ECO:0000256" key="5">
    <source>
        <dbReference type="ARBA" id="ARBA00023065"/>
    </source>
</evidence>
<evidence type="ECO:0000256" key="7">
    <source>
        <dbReference type="ARBA" id="ARBA00023196"/>
    </source>
</evidence>
<evidence type="ECO:0000256" key="2">
    <source>
        <dbReference type="ARBA" id="ARBA00004184"/>
    </source>
</evidence>
<comment type="function">
    <text evidence="1">Produces ATP from ADP in the presence of a proton gradient across the membrane.</text>
</comment>
<sequence>MKLNIMTPTGLFETEDVEKIVAEGKKGSFCILPRHIDYVATIVPGILSYSLPGNKEVFLAVDEGVLVKKGSEVMISVRSAVKGPELGGLKKAVVERFEELDEREKKARAILARLEADFAKRFLELK</sequence>
<proteinExistence type="inferred from homology"/>